<dbReference type="Gramene" id="CDF34274">
    <property type="protein sequence ID" value="CDF34274"/>
    <property type="gene ID" value="CHC_T00009035001"/>
</dbReference>
<reference evidence="11" key="1">
    <citation type="journal article" date="2013" name="Proc. Natl. Acad. Sci. U.S.A.">
        <title>Genome structure and metabolic features in the red seaweed Chondrus crispus shed light on evolution of the Archaeplastida.</title>
        <authorList>
            <person name="Collen J."/>
            <person name="Porcel B."/>
            <person name="Carre W."/>
            <person name="Ball S.G."/>
            <person name="Chaparro C."/>
            <person name="Tonon T."/>
            <person name="Barbeyron T."/>
            <person name="Michel G."/>
            <person name="Noel B."/>
            <person name="Valentin K."/>
            <person name="Elias M."/>
            <person name="Artiguenave F."/>
            <person name="Arun A."/>
            <person name="Aury J.M."/>
            <person name="Barbosa-Neto J.F."/>
            <person name="Bothwell J.H."/>
            <person name="Bouget F.Y."/>
            <person name="Brillet L."/>
            <person name="Cabello-Hurtado F."/>
            <person name="Capella-Gutierrez S."/>
            <person name="Charrier B."/>
            <person name="Cladiere L."/>
            <person name="Cock J.M."/>
            <person name="Coelho S.M."/>
            <person name="Colleoni C."/>
            <person name="Czjzek M."/>
            <person name="Da Silva C."/>
            <person name="Delage L."/>
            <person name="Denoeud F."/>
            <person name="Deschamps P."/>
            <person name="Dittami S.M."/>
            <person name="Gabaldon T."/>
            <person name="Gachon C.M."/>
            <person name="Groisillier A."/>
            <person name="Herve C."/>
            <person name="Jabbari K."/>
            <person name="Katinka M."/>
            <person name="Kloareg B."/>
            <person name="Kowalczyk N."/>
            <person name="Labadie K."/>
            <person name="Leblanc C."/>
            <person name="Lopez P.J."/>
            <person name="McLachlan D.H."/>
            <person name="Meslet-Cladiere L."/>
            <person name="Moustafa A."/>
            <person name="Nehr Z."/>
            <person name="Nyvall Collen P."/>
            <person name="Panaud O."/>
            <person name="Partensky F."/>
            <person name="Poulain J."/>
            <person name="Rensing S.A."/>
            <person name="Rousvoal S."/>
            <person name="Samson G."/>
            <person name="Symeonidi A."/>
            <person name="Weissenbach J."/>
            <person name="Zambounis A."/>
            <person name="Wincker P."/>
            <person name="Boyen C."/>
        </authorList>
    </citation>
    <scope>NUCLEOTIDE SEQUENCE [LARGE SCALE GENOMIC DNA]</scope>
    <source>
        <strain evidence="11">cv. Stackhouse</strain>
    </source>
</reference>
<evidence type="ECO:0000313" key="11">
    <source>
        <dbReference type="Proteomes" id="UP000012073"/>
    </source>
</evidence>
<accession>R7Q8B0</accession>
<dbReference type="RefSeq" id="XP_005714093.1">
    <property type="nucleotide sequence ID" value="XM_005714036.1"/>
</dbReference>
<dbReference type="GeneID" id="17321810"/>
<evidence type="ECO:0000256" key="8">
    <source>
        <dbReference type="ARBA" id="ARBA00023136"/>
    </source>
</evidence>
<dbReference type="KEGG" id="ccp:CHC_T00009035001"/>
<evidence type="ECO:0000256" key="7">
    <source>
        <dbReference type="ARBA" id="ARBA00023034"/>
    </source>
</evidence>
<dbReference type="InterPro" id="IPR008428">
    <property type="entry name" value="Chond_GalNAc"/>
</dbReference>
<evidence type="ECO:0000256" key="6">
    <source>
        <dbReference type="ARBA" id="ARBA00022989"/>
    </source>
</evidence>
<dbReference type="GO" id="GO:0032580">
    <property type="term" value="C:Golgi cisterna membrane"/>
    <property type="evidence" value="ECO:0007669"/>
    <property type="project" value="InterPro"/>
</dbReference>
<dbReference type="SUPFAM" id="SSF53448">
    <property type="entry name" value="Nucleotide-diphospho-sugar transferases"/>
    <property type="match status" value="1"/>
</dbReference>
<keyword evidence="11" id="KW-1185">Reference proteome</keyword>
<dbReference type="PANTHER" id="PTHR12369">
    <property type="entry name" value="CHONDROITIN SYNTHASE"/>
    <property type="match status" value="1"/>
</dbReference>
<keyword evidence="4" id="KW-0812">Transmembrane</keyword>
<gene>
    <name evidence="10" type="ORF">CHC_T00009035001</name>
</gene>
<dbReference type="InterPro" id="IPR051227">
    <property type="entry name" value="CS_glycosyltransferase"/>
</dbReference>
<dbReference type="AlphaFoldDB" id="R7Q8B0"/>
<feature type="compositionally biased region" description="Polar residues" evidence="9">
    <location>
        <begin position="627"/>
        <end position="636"/>
    </location>
</feature>
<evidence type="ECO:0000256" key="1">
    <source>
        <dbReference type="ARBA" id="ARBA00004323"/>
    </source>
</evidence>
<evidence type="ECO:0000313" key="10">
    <source>
        <dbReference type="EMBL" id="CDF34274.1"/>
    </source>
</evidence>
<comment type="similarity">
    <text evidence="2">Belongs to the chondroitin N-acetylgalactosaminyltransferase family.</text>
</comment>
<dbReference type="EMBL" id="HG001683">
    <property type="protein sequence ID" value="CDF34274.1"/>
    <property type="molecule type" value="Genomic_DNA"/>
</dbReference>
<keyword evidence="8" id="KW-0472">Membrane</keyword>
<dbReference type="GO" id="GO:0047238">
    <property type="term" value="F:glucuronosyl-N-acetylgalactosaminyl-proteoglycan 4-beta-N-acetylgalactosaminyltransferase activity"/>
    <property type="evidence" value="ECO:0007669"/>
    <property type="project" value="TreeGrafter"/>
</dbReference>
<evidence type="ECO:0000256" key="3">
    <source>
        <dbReference type="ARBA" id="ARBA00022679"/>
    </source>
</evidence>
<organism evidence="10 11">
    <name type="scientific">Chondrus crispus</name>
    <name type="common">Carrageen Irish moss</name>
    <name type="synonym">Polymorpha crispa</name>
    <dbReference type="NCBI Taxonomy" id="2769"/>
    <lineage>
        <taxon>Eukaryota</taxon>
        <taxon>Rhodophyta</taxon>
        <taxon>Florideophyceae</taxon>
        <taxon>Rhodymeniophycidae</taxon>
        <taxon>Gigartinales</taxon>
        <taxon>Gigartinaceae</taxon>
        <taxon>Chondrus</taxon>
    </lineage>
</organism>
<dbReference type="PANTHER" id="PTHR12369:SF11">
    <property type="entry name" value="HEXOSYLTRANSFERASE"/>
    <property type="match status" value="1"/>
</dbReference>
<evidence type="ECO:0000256" key="9">
    <source>
        <dbReference type="SAM" id="MobiDB-lite"/>
    </source>
</evidence>
<sequence>MPFSFPFPFALPLAPPPVRTMPSTTPIPHLRRARIANSLRHSLPPRLSVVLLGFQTLLILFLFLSLRTKNVFITNLLTSHPTNTYTLPPPHADDAPAPLSRWPSFLLSHPSATPSPPPCDILHWAYIGEKCFFRDDHVKDRAGHNSSIWTLVDTQDWLYSLEYDFPCPAVVCRHQWQDELNLTSHILLRVLQEKYPNDTPWNVENMYTGNKYFRVNQFWGLEYKFHGQFTLTRRADDGEENQKNKTAAITIRRGFTQKYCDVSIQDNVPSEEVPIYLVVPYTGRVEQLSLFYSNIKELLDDDVAVKVILATYGGPVHMLGAEELLREMQIGFSEGELIDGHVVQVVEASGDKFGKFSRSRALMDGARYVPSDGLMFYCDVDMIIRKPFFYNCRYNAHRNFQVYYPVVYSLYPYGNTVSKEHGYWRKGAFGMVCGYKSDFKQTKAWHHARNSLTGWGFEDVLLHKEFSNHWKISVFHAVEPNLLHRWHPKYCEFNMHVAACLGTIFQNMGSQSFLASIVAQQGIDVREIPYSPIPVIFSAYKNDTAGSEDRVLEMPAPETATDMTKIEELRGLYEKALQEGKGGLISLFAKEAQETMQHASLEESLQAHLKRLNSPPQPASVAPPPRDSSTAATGHTNMGPDEGVAPALRTPDKPPTPDEPVTAHVAPQVPDTEKQVST</sequence>
<dbReference type="Gene3D" id="3.90.550.10">
    <property type="entry name" value="Spore Coat Polysaccharide Biosynthesis Protein SpsA, Chain A"/>
    <property type="match status" value="1"/>
</dbReference>
<evidence type="ECO:0000256" key="4">
    <source>
        <dbReference type="ARBA" id="ARBA00022692"/>
    </source>
</evidence>
<dbReference type="OrthoDB" id="431432at2759"/>
<keyword evidence="7" id="KW-0333">Golgi apparatus</keyword>
<proteinExistence type="inferred from homology"/>
<keyword evidence="3 10" id="KW-0808">Transferase</keyword>
<evidence type="ECO:0000256" key="5">
    <source>
        <dbReference type="ARBA" id="ARBA00022968"/>
    </source>
</evidence>
<dbReference type="Proteomes" id="UP000012073">
    <property type="component" value="Unassembled WGS sequence"/>
</dbReference>
<comment type="subcellular location">
    <subcellularLocation>
        <location evidence="1">Golgi apparatus membrane</location>
        <topology evidence="1">Single-pass type II membrane protein</topology>
    </subcellularLocation>
</comment>
<dbReference type="Pfam" id="PF05679">
    <property type="entry name" value="CHGN"/>
    <property type="match status" value="1"/>
</dbReference>
<feature type="compositionally biased region" description="Pro residues" evidence="9">
    <location>
        <begin position="615"/>
        <end position="626"/>
    </location>
</feature>
<keyword evidence="6" id="KW-1133">Transmembrane helix</keyword>
<evidence type="ECO:0000256" key="2">
    <source>
        <dbReference type="ARBA" id="ARBA00009239"/>
    </source>
</evidence>
<protein>
    <submittedName>
        <fullName evidence="10">Glycosyltransferase, family GT7</fullName>
    </submittedName>
</protein>
<dbReference type="InterPro" id="IPR029044">
    <property type="entry name" value="Nucleotide-diphossugar_trans"/>
</dbReference>
<name>R7Q8B0_CHOCR</name>
<dbReference type="GO" id="GO:0000139">
    <property type="term" value="C:Golgi membrane"/>
    <property type="evidence" value="ECO:0007669"/>
    <property type="project" value="UniProtKB-SubCell"/>
</dbReference>
<feature type="region of interest" description="Disordered" evidence="9">
    <location>
        <begin position="613"/>
        <end position="678"/>
    </location>
</feature>
<keyword evidence="5" id="KW-0735">Signal-anchor</keyword>